<sequence length="223" mass="25300">MSALIKSSLARKVVMALSGLFLVFFLGQHFVINITSVIAPDTFNSWSHFMGYNPLVQYILQPILIAGVIVHFVMGFVLELQNRAARGAVGYATYKGSANASWLSRNMIISGLVVLAFIGLHMYDFWIHEMSYKYIEVKPEDPTRYYEETVLKFEPVWRTVLYVISFVLLAMHLLHGFASSFQTMGVNNKYSAAIKSFTKIYAIAIPLGFVFIALYHHFNPITH</sequence>
<evidence type="ECO:0000256" key="1">
    <source>
        <dbReference type="SAM" id="Phobius"/>
    </source>
</evidence>
<protein>
    <submittedName>
        <fullName evidence="2">Succinate dehydrogenase cytochrome b subunit</fullName>
    </submittedName>
</protein>
<evidence type="ECO:0000313" key="3">
    <source>
        <dbReference type="Proteomes" id="UP001597012"/>
    </source>
</evidence>
<dbReference type="CDD" id="cd03498">
    <property type="entry name" value="SQR_TypeB_2_TM"/>
    <property type="match status" value="1"/>
</dbReference>
<dbReference type="SUPFAM" id="SSF81343">
    <property type="entry name" value="Fumarate reductase respiratory complex transmembrane subunits"/>
    <property type="match status" value="1"/>
</dbReference>
<keyword evidence="1" id="KW-0812">Transmembrane</keyword>
<keyword evidence="1" id="KW-1133">Transmembrane helix</keyword>
<dbReference type="InterPro" id="IPR011138">
    <property type="entry name" value="Cytochrome_b-558"/>
</dbReference>
<proteinExistence type="predicted"/>
<feature type="transmembrane region" description="Helical" evidence="1">
    <location>
        <begin position="102"/>
        <end position="123"/>
    </location>
</feature>
<dbReference type="InterPro" id="IPR034804">
    <property type="entry name" value="SQR/QFR_C/D"/>
</dbReference>
<dbReference type="NCBIfam" id="TIGR02046">
    <property type="entry name" value="sdhC_b558_fam"/>
    <property type="match status" value="1"/>
</dbReference>
<dbReference type="Gene3D" id="1.20.1300.10">
    <property type="entry name" value="Fumarate reductase/succinate dehydrogenase, transmembrane subunit"/>
    <property type="match status" value="1"/>
</dbReference>
<feature type="transmembrane region" description="Helical" evidence="1">
    <location>
        <begin position="12"/>
        <end position="39"/>
    </location>
</feature>
<organism evidence="2 3">
    <name type="scientific">Maribacter chungangensis</name>
    <dbReference type="NCBI Taxonomy" id="1069117"/>
    <lineage>
        <taxon>Bacteria</taxon>
        <taxon>Pseudomonadati</taxon>
        <taxon>Bacteroidota</taxon>
        <taxon>Flavobacteriia</taxon>
        <taxon>Flavobacteriales</taxon>
        <taxon>Flavobacteriaceae</taxon>
        <taxon>Maribacter</taxon>
    </lineage>
</organism>
<feature type="transmembrane region" description="Helical" evidence="1">
    <location>
        <begin position="59"/>
        <end position="81"/>
    </location>
</feature>
<keyword evidence="3" id="KW-1185">Reference proteome</keyword>
<dbReference type="EMBL" id="JBHTHY010000003">
    <property type="protein sequence ID" value="MFD0795935.1"/>
    <property type="molecule type" value="Genomic_DNA"/>
</dbReference>
<gene>
    <name evidence="2" type="ORF">ACFQZJ_00570</name>
</gene>
<reference evidence="3" key="1">
    <citation type="journal article" date="2019" name="Int. J. Syst. Evol. Microbiol.">
        <title>The Global Catalogue of Microorganisms (GCM) 10K type strain sequencing project: providing services to taxonomists for standard genome sequencing and annotation.</title>
        <authorList>
            <consortium name="The Broad Institute Genomics Platform"/>
            <consortium name="The Broad Institute Genome Sequencing Center for Infectious Disease"/>
            <person name="Wu L."/>
            <person name="Ma J."/>
        </authorList>
    </citation>
    <scope>NUCLEOTIDE SEQUENCE [LARGE SCALE GENOMIC DNA]</scope>
    <source>
        <strain evidence="3">CCUG 61948</strain>
    </source>
</reference>
<feature type="transmembrane region" description="Helical" evidence="1">
    <location>
        <begin position="200"/>
        <end position="218"/>
    </location>
</feature>
<accession>A0ABW3AYF8</accession>
<comment type="caution">
    <text evidence="2">The sequence shown here is derived from an EMBL/GenBank/DDBJ whole genome shotgun (WGS) entry which is preliminary data.</text>
</comment>
<keyword evidence="1" id="KW-0472">Membrane</keyword>
<feature type="transmembrane region" description="Helical" evidence="1">
    <location>
        <begin position="160"/>
        <end position="179"/>
    </location>
</feature>
<dbReference type="Proteomes" id="UP001597012">
    <property type="component" value="Unassembled WGS sequence"/>
</dbReference>
<evidence type="ECO:0000313" key="2">
    <source>
        <dbReference type="EMBL" id="MFD0795935.1"/>
    </source>
</evidence>
<dbReference type="RefSeq" id="WP_379931600.1">
    <property type="nucleotide sequence ID" value="NZ_JBHTHY010000003.1"/>
</dbReference>
<name>A0ABW3AYF8_9FLAO</name>